<dbReference type="Proteomes" id="UP001266357">
    <property type="component" value="Unassembled WGS sequence"/>
</dbReference>
<proteinExistence type="predicted"/>
<accession>A0ABU2ZZS2</accession>
<organism evidence="1 2">
    <name type="scientific">Thalassotalea castellviae</name>
    <dbReference type="NCBI Taxonomy" id="3075612"/>
    <lineage>
        <taxon>Bacteria</taxon>
        <taxon>Pseudomonadati</taxon>
        <taxon>Pseudomonadota</taxon>
        <taxon>Gammaproteobacteria</taxon>
        <taxon>Alteromonadales</taxon>
        <taxon>Colwelliaceae</taxon>
        <taxon>Thalassotalea</taxon>
    </lineage>
</organism>
<evidence type="ECO:0000313" key="2">
    <source>
        <dbReference type="Proteomes" id="UP001266357"/>
    </source>
</evidence>
<keyword evidence="2" id="KW-1185">Reference proteome</keyword>
<evidence type="ECO:0000313" key="1">
    <source>
        <dbReference type="EMBL" id="MDT0602221.1"/>
    </source>
</evidence>
<dbReference type="EMBL" id="JAVRIF010000001">
    <property type="protein sequence ID" value="MDT0602221.1"/>
    <property type="molecule type" value="Genomic_DNA"/>
</dbReference>
<name>A0ABU2ZZS2_9GAMM</name>
<reference evidence="1 2" key="1">
    <citation type="submission" date="2023-09" db="EMBL/GenBank/DDBJ databases">
        <authorList>
            <person name="Rey-Velasco X."/>
        </authorList>
    </citation>
    <scope>NUCLEOTIDE SEQUENCE [LARGE SCALE GENOMIC DNA]</scope>
    <source>
        <strain evidence="1 2">W431</strain>
    </source>
</reference>
<gene>
    <name evidence="1" type="ORF">RM573_01275</name>
</gene>
<dbReference type="RefSeq" id="WP_311576045.1">
    <property type="nucleotide sequence ID" value="NZ_JAVRIF010000001.1"/>
</dbReference>
<protein>
    <recommendedName>
        <fullName evidence="3">Nuclear transport factor 2 family protein</fullName>
    </recommendedName>
</protein>
<comment type="caution">
    <text evidence="1">The sequence shown here is derived from an EMBL/GenBank/DDBJ whole genome shotgun (WGS) entry which is preliminary data.</text>
</comment>
<evidence type="ECO:0008006" key="3">
    <source>
        <dbReference type="Google" id="ProtNLM"/>
    </source>
</evidence>
<sequence>MIESALENLFQQYLTAFKHYDLTKLKQCYQLPCVLHTPDKVAYLADDRAFEQEFLAIFTMLQQAKVSDINMTKATYSKSVNKAVDVCISWVFIDENGEVFADFCAFYHITKIVEEFKIISVVSHELSNSIALAENITAQLSKLK</sequence>